<sequence length="78" mass="8909">MQLTITLTSTKYQINKDIMVNSEQKICETLQILKEAGQINIAVGDEDKLRSMRTGMFVSKEFTYEEAGIFYGDILQIL</sequence>
<organism evidence="2 5">
    <name type="scientific">Mediterraneibacter gnavus</name>
    <name type="common">Ruminococcus gnavus</name>
    <dbReference type="NCBI Taxonomy" id="33038"/>
    <lineage>
        <taxon>Bacteria</taxon>
        <taxon>Bacillati</taxon>
        <taxon>Bacillota</taxon>
        <taxon>Clostridia</taxon>
        <taxon>Lachnospirales</taxon>
        <taxon>Lachnospiraceae</taxon>
        <taxon>Mediterraneibacter</taxon>
    </lineage>
</organism>
<dbReference type="AlphaFoldDB" id="A0A3E4USH9"/>
<proteinExistence type="predicted"/>
<evidence type="ECO:0000313" key="4">
    <source>
        <dbReference type="EMBL" id="RHG80350.1"/>
    </source>
</evidence>
<evidence type="ECO:0000313" key="7">
    <source>
        <dbReference type="Proteomes" id="UP000285697"/>
    </source>
</evidence>
<dbReference type="EMBL" id="QRIS01000031">
    <property type="protein sequence ID" value="RHG80350.1"/>
    <property type="molecule type" value="Genomic_DNA"/>
</dbReference>
<protein>
    <submittedName>
        <fullName evidence="2">Uncharacterized protein</fullName>
    </submittedName>
</protein>
<reference evidence="5 6" key="1">
    <citation type="submission" date="2018-08" db="EMBL/GenBank/DDBJ databases">
        <title>A genome reference for cultivated species of the human gut microbiota.</title>
        <authorList>
            <person name="Zou Y."/>
            <person name="Xue W."/>
            <person name="Luo G."/>
        </authorList>
    </citation>
    <scope>NUCLEOTIDE SEQUENCE [LARGE SCALE GENOMIC DNA]</scope>
    <source>
        <strain evidence="4 6">AM21-18</strain>
        <strain evidence="3 7">AM22-7AC</strain>
        <strain evidence="2 5">TF01-20-2</strain>
    </source>
</reference>
<reference evidence="1" key="2">
    <citation type="submission" date="2021-10" db="EMBL/GenBank/DDBJ databases">
        <title>Collection of gut derived symbiotic bacterial strains cultured from healthy donors.</title>
        <authorList>
            <person name="Lin H."/>
            <person name="Littmann E."/>
            <person name="Claire K."/>
            <person name="Pamer E."/>
        </authorList>
    </citation>
    <scope>NUCLEOTIDE SEQUENCE</scope>
    <source>
        <strain evidence="1">MSK.23.18</strain>
    </source>
</reference>
<dbReference type="Proteomes" id="UP000283981">
    <property type="component" value="Unassembled WGS sequence"/>
</dbReference>
<dbReference type="Gene3D" id="3.10.20.90">
    <property type="entry name" value="Phosphatidylinositol 3-kinase Catalytic Subunit, Chain A, domain 1"/>
    <property type="match status" value="1"/>
</dbReference>
<gene>
    <name evidence="4" type="ORF">DW243_15020</name>
    <name evidence="3" type="ORF">DW270_11290</name>
    <name evidence="2" type="ORF">DXC31_18050</name>
    <name evidence="1" type="ORF">LIQ08_12875</name>
</gene>
<evidence type="ECO:0000313" key="3">
    <source>
        <dbReference type="EMBL" id="RHG17452.1"/>
    </source>
</evidence>
<dbReference type="EMBL" id="QSSX01000105">
    <property type="protein sequence ID" value="RGM15184.1"/>
    <property type="molecule type" value="Genomic_DNA"/>
</dbReference>
<dbReference type="Proteomes" id="UP000260808">
    <property type="component" value="Unassembled WGS sequence"/>
</dbReference>
<accession>A0A3E4USH9</accession>
<evidence type="ECO:0000313" key="5">
    <source>
        <dbReference type="Proteomes" id="UP000260808"/>
    </source>
</evidence>
<evidence type="ECO:0000313" key="1">
    <source>
        <dbReference type="EMBL" id="MCB5620034.1"/>
    </source>
</evidence>
<evidence type="ECO:0000313" key="6">
    <source>
        <dbReference type="Proteomes" id="UP000283981"/>
    </source>
</evidence>
<dbReference type="EMBL" id="QRIA01000015">
    <property type="protein sequence ID" value="RHG17452.1"/>
    <property type="molecule type" value="Genomic_DNA"/>
</dbReference>
<comment type="caution">
    <text evidence="2">The sequence shown here is derived from an EMBL/GenBank/DDBJ whole genome shotgun (WGS) entry which is preliminary data.</text>
</comment>
<dbReference type="Proteomes" id="UP000285697">
    <property type="component" value="Unassembled WGS sequence"/>
</dbReference>
<dbReference type="Proteomes" id="UP001297370">
    <property type="component" value="Unassembled WGS sequence"/>
</dbReference>
<evidence type="ECO:0000313" key="2">
    <source>
        <dbReference type="EMBL" id="RGM15184.1"/>
    </source>
</evidence>
<dbReference type="EMBL" id="JAJBOM010000019">
    <property type="protein sequence ID" value="MCB5620034.1"/>
    <property type="molecule type" value="Genomic_DNA"/>
</dbReference>
<dbReference type="RefSeq" id="WP_021739105.1">
    <property type="nucleotide sequence ID" value="NZ_JAAIQY010000019.1"/>
</dbReference>
<name>A0A3E4USH9_MEDGN</name>
<dbReference type="GeneID" id="42786533"/>